<dbReference type="Pfam" id="PF01595">
    <property type="entry name" value="CNNM"/>
    <property type="match status" value="1"/>
</dbReference>
<protein>
    <submittedName>
        <fullName evidence="10">Hemolysin-like protein containing CBS domains</fullName>
    </submittedName>
</protein>
<dbReference type="CDD" id="cd04590">
    <property type="entry name" value="CBS_pair_CorC_HlyC_assoc"/>
    <property type="match status" value="1"/>
</dbReference>
<dbReference type="Proteomes" id="UP000255091">
    <property type="component" value="Unassembled WGS sequence"/>
</dbReference>
<evidence type="ECO:0000256" key="5">
    <source>
        <dbReference type="ARBA" id="ARBA00023122"/>
    </source>
</evidence>
<evidence type="ECO:0000256" key="4">
    <source>
        <dbReference type="ARBA" id="ARBA00022989"/>
    </source>
</evidence>
<dbReference type="EMBL" id="UHAP01000001">
    <property type="protein sequence ID" value="SUK37942.1"/>
    <property type="molecule type" value="Genomic_DNA"/>
</dbReference>
<evidence type="ECO:0000256" key="1">
    <source>
        <dbReference type="ARBA" id="ARBA00004141"/>
    </source>
</evidence>
<evidence type="ECO:0000256" key="2">
    <source>
        <dbReference type="ARBA" id="ARBA00022692"/>
    </source>
</evidence>
<evidence type="ECO:0000256" key="7">
    <source>
        <dbReference type="PROSITE-ProRule" id="PRU01193"/>
    </source>
</evidence>
<reference evidence="10 11" key="1">
    <citation type="submission" date="2018-06" db="EMBL/GenBank/DDBJ databases">
        <authorList>
            <consortium name="Pathogen Informatics"/>
            <person name="Doyle S."/>
        </authorList>
    </citation>
    <scope>NUCLEOTIDE SEQUENCE [LARGE SCALE GENOMIC DNA]</scope>
    <source>
        <strain evidence="10 11">NCTC6133</strain>
    </source>
</reference>
<evidence type="ECO:0000313" key="11">
    <source>
        <dbReference type="Proteomes" id="UP000255091"/>
    </source>
</evidence>
<keyword evidence="3" id="KW-0677">Repeat</keyword>
<dbReference type="PANTHER" id="PTHR22777:SF17">
    <property type="entry name" value="UPF0053 PROTEIN SLL0260"/>
    <property type="match status" value="1"/>
</dbReference>
<sequence length="267" mass="30396">MGISVGIASAVLTVVIILISEVIPKSVAATFPDKITRLVYPIINICVIVFRPITLLLNKLTDSINRSLSKGQPQEHQFSKEEFKTMLAIAGHEGALNEIETSRLEGVINFENLKVKDVDTTPRINVTAFASNATYEEVYETVMNKPYTRYPVYEGDIDNIIGVFHSKYLLAWSNKKENQITNYSAKPLFVNEHNKAEWVLRKMTISRKHLAIVLDEFGGTEAIVSHEDLIEELLGMEIEDEMDKKEKEKLSQQQIQFRQRKNRNVSI</sequence>
<dbReference type="PANTHER" id="PTHR22777">
    <property type="entry name" value="HEMOLYSIN-RELATED"/>
    <property type="match status" value="1"/>
</dbReference>
<proteinExistence type="predicted"/>
<name>A0A380DN38_STAAU</name>
<organism evidence="10 11">
    <name type="scientific">Staphylococcus aureus</name>
    <dbReference type="NCBI Taxonomy" id="1280"/>
    <lineage>
        <taxon>Bacteria</taxon>
        <taxon>Bacillati</taxon>
        <taxon>Bacillota</taxon>
        <taxon>Bacilli</taxon>
        <taxon>Bacillales</taxon>
        <taxon>Staphylococcaceae</taxon>
        <taxon>Staphylococcus</taxon>
    </lineage>
</organism>
<dbReference type="InterPro" id="IPR002550">
    <property type="entry name" value="CNNM"/>
</dbReference>
<keyword evidence="2 7" id="KW-0812">Transmembrane</keyword>
<accession>A0A380DN38</accession>
<dbReference type="GO" id="GO:0005886">
    <property type="term" value="C:plasma membrane"/>
    <property type="evidence" value="ECO:0007669"/>
    <property type="project" value="TreeGrafter"/>
</dbReference>
<evidence type="ECO:0000256" key="3">
    <source>
        <dbReference type="ARBA" id="ARBA00022737"/>
    </source>
</evidence>
<evidence type="ECO:0000256" key="6">
    <source>
        <dbReference type="ARBA" id="ARBA00023136"/>
    </source>
</evidence>
<dbReference type="InterPro" id="IPR000644">
    <property type="entry name" value="CBS_dom"/>
</dbReference>
<dbReference type="InterPro" id="IPR044751">
    <property type="entry name" value="Ion_transp-like_CBS"/>
</dbReference>
<dbReference type="AlphaFoldDB" id="A0A380DN38"/>
<dbReference type="InterPro" id="IPR046342">
    <property type="entry name" value="CBS_dom_sf"/>
</dbReference>
<gene>
    <name evidence="10" type="primary">tlyC</name>
    <name evidence="10" type="ORF">NCTC6133_01070</name>
</gene>
<comment type="subcellular location">
    <subcellularLocation>
        <location evidence="1">Membrane</location>
        <topology evidence="1">Multi-pass membrane protein</topology>
    </subcellularLocation>
</comment>
<evidence type="ECO:0000256" key="8">
    <source>
        <dbReference type="SAM" id="Phobius"/>
    </source>
</evidence>
<feature type="domain" description="CNNM transmembrane" evidence="9">
    <location>
        <begin position="1"/>
        <end position="100"/>
    </location>
</feature>
<dbReference type="SUPFAM" id="SSF54631">
    <property type="entry name" value="CBS-domain pair"/>
    <property type="match status" value="1"/>
</dbReference>
<keyword evidence="6 7" id="KW-0472">Membrane</keyword>
<keyword evidence="5" id="KW-0129">CBS domain</keyword>
<dbReference type="Gene3D" id="3.10.580.10">
    <property type="entry name" value="CBS-domain"/>
    <property type="match status" value="1"/>
</dbReference>
<keyword evidence="4 7" id="KW-1133">Transmembrane helix</keyword>
<evidence type="ECO:0000259" key="9">
    <source>
        <dbReference type="PROSITE" id="PS51846"/>
    </source>
</evidence>
<dbReference type="PROSITE" id="PS51846">
    <property type="entry name" value="CNNM"/>
    <property type="match status" value="1"/>
</dbReference>
<evidence type="ECO:0000313" key="10">
    <source>
        <dbReference type="EMBL" id="SUK37942.1"/>
    </source>
</evidence>
<dbReference type="Pfam" id="PF00571">
    <property type="entry name" value="CBS"/>
    <property type="match status" value="2"/>
</dbReference>
<feature type="transmembrane region" description="Helical" evidence="8">
    <location>
        <begin position="38"/>
        <end position="57"/>
    </location>
</feature>